<gene>
    <name evidence="2" type="ORF">J2S73_001720</name>
</gene>
<dbReference type="GO" id="GO:0003677">
    <property type="term" value="F:DNA binding"/>
    <property type="evidence" value="ECO:0007669"/>
    <property type="project" value="InterPro"/>
</dbReference>
<keyword evidence="3" id="KW-1185">Reference proteome</keyword>
<feature type="domain" description="HTH cro/C1-type" evidence="1">
    <location>
        <begin position="1"/>
        <end position="46"/>
    </location>
</feature>
<sequence length="117" mass="12558">MSQERLAEKLGITFQQIQKYERGTNRIGASRLHDIAIALQVPISYFFEGAEGVEAQALSGVDSPLSAALNDSSTVRLLRAFSLIEDQSVRQKAVTVIEAIASAAGTDAHQDLAQKAS</sequence>
<accession>A0AAE3VND4</accession>
<dbReference type="Proteomes" id="UP001229244">
    <property type="component" value="Unassembled WGS sequence"/>
</dbReference>
<dbReference type="SUPFAM" id="SSF47413">
    <property type="entry name" value="lambda repressor-like DNA-binding domains"/>
    <property type="match status" value="1"/>
</dbReference>
<evidence type="ECO:0000313" key="3">
    <source>
        <dbReference type="Proteomes" id="UP001229244"/>
    </source>
</evidence>
<protein>
    <submittedName>
        <fullName evidence="2">Transcriptional regulator with XRE-family HTH domain</fullName>
    </submittedName>
</protein>
<dbReference type="SMART" id="SM00530">
    <property type="entry name" value="HTH_XRE"/>
    <property type="match status" value="1"/>
</dbReference>
<comment type="caution">
    <text evidence="2">The sequence shown here is derived from an EMBL/GenBank/DDBJ whole genome shotgun (WGS) entry which is preliminary data.</text>
</comment>
<proteinExistence type="predicted"/>
<reference evidence="2" key="1">
    <citation type="submission" date="2023-07" db="EMBL/GenBank/DDBJ databases">
        <title>Genomic Encyclopedia of Type Strains, Phase IV (KMG-IV): sequencing the most valuable type-strain genomes for metagenomic binning, comparative biology and taxonomic classification.</title>
        <authorList>
            <person name="Goeker M."/>
        </authorList>
    </citation>
    <scope>NUCLEOTIDE SEQUENCE</scope>
    <source>
        <strain evidence="2">DSM 21202</strain>
    </source>
</reference>
<organism evidence="2 3">
    <name type="scientific">Amorphus orientalis</name>
    <dbReference type="NCBI Taxonomy" id="649198"/>
    <lineage>
        <taxon>Bacteria</taxon>
        <taxon>Pseudomonadati</taxon>
        <taxon>Pseudomonadota</taxon>
        <taxon>Alphaproteobacteria</taxon>
        <taxon>Hyphomicrobiales</taxon>
        <taxon>Amorphaceae</taxon>
        <taxon>Amorphus</taxon>
    </lineage>
</organism>
<dbReference type="InterPro" id="IPR010982">
    <property type="entry name" value="Lambda_DNA-bd_dom_sf"/>
</dbReference>
<dbReference type="EMBL" id="JAUSUL010000002">
    <property type="protein sequence ID" value="MDQ0315263.1"/>
    <property type="molecule type" value="Genomic_DNA"/>
</dbReference>
<evidence type="ECO:0000313" key="2">
    <source>
        <dbReference type="EMBL" id="MDQ0315263.1"/>
    </source>
</evidence>
<dbReference type="InterPro" id="IPR001387">
    <property type="entry name" value="Cro/C1-type_HTH"/>
</dbReference>
<dbReference type="PROSITE" id="PS50943">
    <property type="entry name" value="HTH_CROC1"/>
    <property type="match status" value="1"/>
</dbReference>
<dbReference type="CDD" id="cd00093">
    <property type="entry name" value="HTH_XRE"/>
    <property type="match status" value="1"/>
</dbReference>
<name>A0AAE3VND4_9HYPH</name>
<dbReference type="Gene3D" id="1.10.260.40">
    <property type="entry name" value="lambda repressor-like DNA-binding domains"/>
    <property type="match status" value="1"/>
</dbReference>
<dbReference type="AlphaFoldDB" id="A0AAE3VND4"/>
<dbReference type="Pfam" id="PF01381">
    <property type="entry name" value="HTH_3"/>
    <property type="match status" value="1"/>
</dbReference>
<evidence type="ECO:0000259" key="1">
    <source>
        <dbReference type="PROSITE" id="PS50943"/>
    </source>
</evidence>